<dbReference type="AlphaFoldDB" id="A0A4Q0A2B6"/>
<name>A0A4Q0A2B6_9FUNG</name>
<keyword evidence="3" id="KW-1185">Reference proteome</keyword>
<proteinExistence type="predicted"/>
<protein>
    <submittedName>
        <fullName evidence="2">Uncharacterized protein</fullName>
    </submittedName>
</protein>
<feature type="transmembrane region" description="Helical" evidence="1">
    <location>
        <begin position="264"/>
        <end position="285"/>
    </location>
</feature>
<reference evidence="3" key="1">
    <citation type="journal article" date="2018" name="Nat. Microbiol.">
        <title>Leveraging single-cell genomics to expand the fungal tree of life.</title>
        <authorList>
            <person name="Ahrendt S.R."/>
            <person name="Quandt C.A."/>
            <person name="Ciobanu D."/>
            <person name="Clum A."/>
            <person name="Salamov A."/>
            <person name="Andreopoulos B."/>
            <person name="Cheng J.F."/>
            <person name="Woyke T."/>
            <person name="Pelin A."/>
            <person name="Henrissat B."/>
            <person name="Reynolds N.K."/>
            <person name="Benny G.L."/>
            <person name="Smith M.E."/>
            <person name="James T.Y."/>
            <person name="Grigoriev I.V."/>
        </authorList>
    </citation>
    <scope>NUCLEOTIDE SEQUENCE [LARGE SCALE GENOMIC DNA]</scope>
    <source>
        <strain evidence="3">RSA 468</strain>
    </source>
</reference>
<feature type="transmembrane region" description="Helical" evidence="1">
    <location>
        <begin position="82"/>
        <end position="102"/>
    </location>
</feature>
<gene>
    <name evidence="2" type="ORF">BJ085DRAFT_30340</name>
</gene>
<evidence type="ECO:0000313" key="3">
    <source>
        <dbReference type="Proteomes" id="UP000268162"/>
    </source>
</evidence>
<evidence type="ECO:0000256" key="1">
    <source>
        <dbReference type="SAM" id="Phobius"/>
    </source>
</evidence>
<feature type="transmembrane region" description="Helical" evidence="1">
    <location>
        <begin position="122"/>
        <end position="139"/>
    </location>
</feature>
<feature type="transmembrane region" description="Helical" evidence="1">
    <location>
        <begin position="170"/>
        <end position="187"/>
    </location>
</feature>
<keyword evidence="1" id="KW-1133">Transmembrane helix</keyword>
<organism evidence="2 3">
    <name type="scientific">Dimargaris cristalligena</name>
    <dbReference type="NCBI Taxonomy" id="215637"/>
    <lineage>
        <taxon>Eukaryota</taxon>
        <taxon>Fungi</taxon>
        <taxon>Fungi incertae sedis</taxon>
        <taxon>Zoopagomycota</taxon>
        <taxon>Kickxellomycotina</taxon>
        <taxon>Dimargaritomycetes</taxon>
        <taxon>Dimargaritales</taxon>
        <taxon>Dimargaritaceae</taxon>
        <taxon>Dimargaris</taxon>
    </lineage>
</organism>
<sequence length="400" mass="44856">MASNPTISSSALNVASGISIVSSMATIAMVSSILYRFPVARSSPSFALLAWLALAEVAQRLAEFFQEPSLWSDTTLPNVRAILWFSAFWHYIYLAVNTVWVLHMDLTVVRGLSRRIPIRQYYGWLALAIGFVLSLAHLAPDDIAFPKSHLITIQLATQSMYQFLFAWDTIWLHLSMGYTLVILGFTVRRLSLGPLPRNPTNLLANTPRLTYVQCVAIRRSLLWPLLYLITVLPYAILGWCQMFQPGPDTESWVSVVRITMSIKGWFLFIAAVYHPVMTPVIGEVLKNATHRSRWLSLCWLLGLVINPHRAPCPNPTSEKVRDSTSSSLESPYIDDLDMGPRITGFFSSSLEPVRPAAHLGRLSAVAPKRTKTVMINLPSILVHPHSKDQGDSVVYEYTFL</sequence>
<accession>A0A4Q0A2B6</accession>
<keyword evidence="1" id="KW-0812">Transmembrane</keyword>
<evidence type="ECO:0000313" key="2">
    <source>
        <dbReference type="EMBL" id="RKP40214.1"/>
    </source>
</evidence>
<feature type="transmembrane region" description="Helical" evidence="1">
    <location>
        <begin position="12"/>
        <end position="34"/>
    </location>
</feature>
<dbReference type="Proteomes" id="UP000268162">
    <property type="component" value="Unassembled WGS sequence"/>
</dbReference>
<keyword evidence="1" id="KW-0472">Membrane</keyword>
<feature type="transmembrane region" description="Helical" evidence="1">
    <location>
        <begin position="225"/>
        <end position="244"/>
    </location>
</feature>
<dbReference type="EMBL" id="ML002219">
    <property type="protein sequence ID" value="RKP40214.1"/>
    <property type="molecule type" value="Genomic_DNA"/>
</dbReference>